<keyword evidence="4" id="KW-1185">Reference proteome</keyword>
<dbReference type="EMBL" id="JAOVZR010000001">
    <property type="protein sequence ID" value="MCY0150036.1"/>
    <property type="molecule type" value="Genomic_DNA"/>
</dbReference>
<reference evidence="3" key="1">
    <citation type="submission" date="2022-10" db="EMBL/GenBank/DDBJ databases">
        <title>Hoeflea sp. G2-23, isolated from marine algae.</title>
        <authorList>
            <person name="Kristyanto S."/>
            <person name="Kim J.M."/>
            <person name="Jeon C.O."/>
        </authorList>
    </citation>
    <scope>NUCLEOTIDE SEQUENCE</scope>
    <source>
        <strain evidence="3">G2-23</strain>
    </source>
</reference>
<dbReference type="InterPro" id="IPR003791">
    <property type="entry name" value="UPF0178"/>
</dbReference>
<accession>A0ABT3ZFM9</accession>
<evidence type="ECO:0000256" key="2">
    <source>
        <dbReference type="HAMAP-Rule" id="MF_00489"/>
    </source>
</evidence>
<proteinExistence type="inferred from homology"/>
<dbReference type="NCBIfam" id="NF001095">
    <property type="entry name" value="PRK00124.1"/>
    <property type="match status" value="1"/>
</dbReference>
<comment type="similarity">
    <text evidence="1 2">Belongs to the UPF0178 family.</text>
</comment>
<evidence type="ECO:0000313" key="3">
    <source>
        <dbReference type="EMBL" id="MCY0150036.1"/>
    </source>
</evidence>
<evidence type="ECO:0000256" key="1">
    <source>
        <dbReference type="ARBA" id="ARBA00008522"/>
    </source>
</evidence>
<name>A0ABT3ZFM9_9HYPH</name>
<dbReference type="HAMAP" id="MF_00489">
    <property type="entry name" value="UPF0178"/>
    <property type="match status" value="1"/>
</dbReference>
<dbReference type="PANTHER" id="PTHR35146">
    <property type="entry name" value="UPF0178 PROTEIN YAII"/>
    <property type="match status" value="1"/>
</dbReference>
<evidence type="ECO:0000313" key="4">
    <source>
        <dbReference type="Proteomes" id="UP001073227"/>
    </source>
</evidence>
<protein>
    <recommendedName>
        <fullName evidence="2">UPF0178 protein OEG84_20610</fullName>
    </recommendedName>
</protein>
<dbReference type="RefSeq" id="WP_267655474.1">
    <property type="nucleotide sequence ID" value="NZ_JAOVZR010000001.1"/>
</dbReference>
<dbReference type="Pfam" id="PF02639">
    <property type="entry name" value="DUF188"/>
    <property type="match status" value="1"/>
</dbReference>
<sequence length="165" mass="17727">MTQDAPDTPPLDTPPIHLLVDADACPVREQCVKVALRHGIKVTFISNSFIRIEDDPLVEREIVPGKFDAADDRIVEHVTARSVVVTADILLAERCLKADAAAVLSPIGKPFTHDSIGMAVATRSIMADLRAGGAQVGGPAAFSRTDRSRFLSALDLALVRLKRHG</sequence>
<dbReference type="PANTHER" id="PTHR35146:SF1">
    <property type="entry name" value="UPF0178 PROTEIN YAII"/>
    <property type="match status" value="1"/>
</dbReference>
<dbReference type="Proteomes" id="UP001073227">
    <property type="component" value="Unassembled WGS sequence"/>
</dbReference>
<gene>
    <name evidence="3" type="ORF">OEG84_20610</name>
</gene>
<comment type="caution">
    <text evidence="3">The sequence shown here is derived from an EMBL/GenBank/DDBJ whole genome shotgun (WGS) entry which is preliminary data.</text>
</comment>
<organism evidence="3 4">
    <name type="scientific">Hoeflea algicola</name>
    <dbReference type="NCBI Taxonomy" id="2983763"/>
    <lineage>
        <taxon>Bacteria</taxon>
        <taxon>Pseudomonadati</taxon>
        <taxon>Pseudomonadota</taxon>
        <taxon>Alphaproteobacteria</taxon>
        <taxon>Hyphomicrobiales</taxon>
        <taxon>Rhizobiaceae</taxon>
        <taxon>Hoeflea</taxon>
    </lineage>
</organism>